<dbReference type="EMBL" id="CDRZ01000008">
    <property type="protein sequence ID" value="CEO87436.1"/>
    <property type="molecule type" value="Genomic_DNA"/>
</dbReference>
<reference evidence="3" key="1">
    <citation type="submission" date="2015-01" db="EMBL/GenBank/DDBJ databases">
        <authorList>
            <person name="Manzoor Shahid"/>
            <person name="Zubair Saima"/>
        </authorList>
    </citation>
    <scope>NUCLEOTIDE SEQUENCE [LARGE SCALE GENOMIC DNA]</scope>
    <source>
        <strain evidence="3">Sp3</strain>
    </source>
</reference>
<dbReference type="RefSeq" id="WP_044663813.1">
    <property type="nucleotide sequence ID" value="NZ_CDRZ01000008.1"/>
</dbReference>
<dbReference type="PANTHER" id="PTHR43760:SF1">
    <property type="entry name" value="ENDORIBONUCLEASE L-PSP_CHORISMATE MUTASE-LIKE DOMAIN-CONTAINING PROTEIN"/>
    <property type="match status" value="1"/>
</dbReference>
<dbReference type="PANTHER" id="PTHR43760">
    <property type="entry name" value="ENDORIBONUCLEASE-RELATED"/>
    <property type="match status" value="1"/>
</dbReference>
<dbReference type="OrthoDB" id="9806350at2"/>
<evidence type="ECO:0000313" key="3">
    <source>
        <dbReference type="Proteomes" id="UP000046155"/>
    </source>
</evidence>
<evidence type="ECO:0000313" key="2">
    <source>
        <dbReference type="EMBL" id="CEO87436.1"/>
    </source>
</evidence>
<sequence length="152" mass="16057">MQIENRLAEIGVTLPNVPKPVASYLPVVRSGNLLFLSGQLCTVAGELKYQGKVGKEVSLEDACQAAKIAAINSLAVIKQQVGSLDKVKRIVKVVGYVASDPSFSDQPKVINGASDFLVEVFGDKGSHARSAVGVAALPLNVPVEVEMIVEIE</sequence>
<dbReference type="Proteomes" id="UP000046155">
    <property type="component" value="Unassembled WGS sequence"/>
</dbReference>
<dbReference type="InterPro" id="IPR013813">
    <property type="entry name" value="Endoribo_LPSP/chorism_mut-like"/>
</dbReference>
<dbReference type="Gene3D" id="3.30.1330.40">
    <property type="entry name" value="RutC-like"/>
    <property type="match status" value="1"/>
</dbReference>
<dbReference type="CDD" id="cd02199">
    <property type="entry name" value="YjgF_YER057c_UK114_like_1"/>
    <property type="match status" value="1"/>
</dbReference>
<organism evidence="2 3">
    <name type="scientific">Syntrophaceticus schinkii</name>
    <dbReference type="NCBI Taxonomy" id="499207"/>
    <lineage>
        <taxon>Bacteria</taxon>
        <taxon>Bacillati</taxon>
        <taxon>Bacillota</taxon>
        <taxon>Clostridia</taxon>
        <taxon>Thermoanaerobacterales</taxon>
        <taxon>Thermoanaerobacterales Family III. Incertae Sedis</taxon>
        <taxon>Syntrophaceticus</taxon>
    </lineage>
</organism>
<evidence type="ECO:0000259" key="1">
    <source>
        <dbReference type="Pfam" id="PF14588"/>
    </source>
</evidence>
<proteinExistence type="predicted"/>
<dbReference type="AlphaFoldDB" id="A0A0B7MHJ7"/>
<accession>A0A0B7MHJ7</accession>
<dbReference type="InterPro" id="IPR035959">
    <property type="entry name" value="RutC-like_sf"/>
</dbReference>
<name>A0A0B7MHJ7_9FIRM</name>
<protein>
    <submittedName>
        <fullName evidence="2">Endoribonuclease L-PSP</fullName>
    </submittedName>
</protein>
<feature type="domain" description="Endoribonuclease L-PSP/chorismate mutase-like" evidence="1">
    <location>
        <begin position="4"/>
        <end position="148"/>
    </location>
</feature>
<gene>
    <name evidence="2" type="ORF">SSCH_1050006</name>
</gene>
<keyword evidence="3" id="KW-1185">Reference proteome</keyword>
<dbReference type="Pfam" id="PF14588">
    <property type="entry name" value="YjgF_endoribonc"/>
    <property type="match status" value="1"/>
</dbReference>
<dbReference type="SUPFAM" id="SSF55298">
    <property type="entry name" value="YjgF-like"/>
    <property type="match status" value="1"/>
</dbReference>